<reference evidence="1" key="1">
    <citation type="submission" date="2021-01" db="EMBL/GenBank/DDBJ databases">
        <title>Whole genome shotgun sequence of Actinoplanes rishiriensis NBRC 108556.</title>
        <authorList>
            <person name="Komaki H."/>
            <person name="Tamura T."/>
        </authorList>
    </citation>
    <scope>NUCLEOTIDE SEQUENCE</scope>
    <source>
        <strain evidence="1">NBRC 108556</strain>
    </source>
</reference>
<keyword evidence="2" id="KW-1185">Reference proteome</keyword>
<evidence type="ECO:0000313" key="2">
    <source>
        <dbReference type="Proteomes" id="UP000636960"/>
    </source>
</evidence>
<dbReference type="Proteomes" id="UP000636960">
    <property type="component" value="Unassembled WGS sequence"/>
</dbReference>
<dbReference type="RefSeq" id="WP_239162375.1">
    <property type="nucleotide sequence ID" value="NZ_BOMV01000001.1"/>
</dbReference>
<accession>A0A919JS15</accession>
<comment type="caution">
    <text evidence="1">The sequence shown here is derived from an EMBL/GenBank/DDBJ whole genome shotgun (WGS) entry which is preliminary data.</text>
</comment>
<proteinExistence type="predicted"/>
<dbReference type="EMBL" id="BOMV01000001">
    <property type="protein sequence ID" value="GIE92665.1"/>
    <property type="molecule type" value="Genomic_DNA"/>
</dbReference>
<protein>
    <submittedName>
        <fullName evidence="1">Uncharacterized protein</fullName>
    </submittedName>
</protein>
<sequence>MKYFLLVYDRRAGQLLAETEFDDHAVAVKERFRVERAAAWRAERPEADVEVVVLGAASAAVIRRTHARYFKSAGQILREAASGLAGAQQIH</sequence>
<name>A0A919JS15_9ACTN</name>
<dbReference type="AlphaFoldDB" id="A0A919JS15"/>
<organism evidence="1 2">
    <name type="scientific">Paractinoplanes rishiriensis</name>
    <dbReference type="NCBI Taxonomy" id="1050105"/>
    <lineage>
        <taxon>Bacteria</taxon>
        <taxon>Bacillati</taxon>
        <taxon>Actinomycetota</taxon>
        <taxon>Actinomycetes</taxon>
        <taxon>Micromonosporales</taxon>
        <taxon>Micromonosporaceae</taxon>
        <taxon>Paractinoplanes</taxon>
    </lineage>
</organism>
<evidence type="ECO:0000313" key="1">
    <source>
        <dbReference type="EMBL" id="GIE92665.1"/>
    </source>
</evidence>
<gene>
    <name evidence="1" type="ORF">Ari01nite_01300</name>
</gene>